<proteinExistence type="predicted"/>
<dbReference type="SUPFAM" id="SSF53098">
    <property type="entry name" value="Ribonuclease H-like"/>
    <property type="match status" value="1"/>
</dbReference>
<dbReference type="AlphaFoldDB" id="A0A3Q7GJ98"/>
<dbReference type="Proteomes" id="UP000004994">
    <property type="component" value="Chromosome 5"/>
</dbReference>
<evidence type="ECO:0000259" key="2">
    <source>
        <dbReference type="Pfam" id="PF05699"/>
    </source>
</evidence>
<name>A0A3Q7GJ98_SOLLC</name>
<reference evidence="3" key="1">
    <citation type="journal article" date="2012" name="Nature">
        <title>The tomato genome sequence provides insights into fleshy fruit evolution.</title>
        <authorList>
            <consortium name="Tomato Genome Consortium"/>
        </authorList>
    </citation>
    <scope>NUCLEOTIDE SEQUENCE [LARGE SCALE GENOMIC DNA]</scope>
    <source>
        <strain evidence="3">cv. Heinz 1706</strain>
    </source>
</reference>
<dbReference type="InterPro" id="IPR008906">
    <property type="entry name" value="HATC_C_dom"/>
</dbReference>
<dbReference type="EnsemblPlants" id="Solyc05g016727.1.1">
    <property type="protein sequence ID" value="Solyc05g016727.1.1"/>
    <property type="gene ID" value="Solyc05g016727.1"/>
</dbReference>
<evidence type="ECO:0000256" key="1">
    <source>
        <dbReference type="SAM" id="MobiDB-lite"/>
    </source>
</evidence>
<feature type="region of interest" description="Disordered" evidence="1">
    <location>
        <begin position="1"/>
        <end position="21"/>
    </location>
</feature>
<keyword evidence="4" id="KW-1185">Reference proteome</keyword>
<dbReference type="InterPro" id="IPR012337">
    <property type="entry name" value="RNaseH-like_sf"/>
</dbReference>
<organism evidence="3">
    <name type="scientific">Solanum lycopersicum</name>
    <name type="common">Tomato</name>
    <name type="synonym">Lycopersicon esculentum</name>
    <dbReference type="NCBI Taxonomy" id="4081"/>
    <lineage>
        <taxon>Eukaryota</taxon>
        <taxon>Viridiplantae</taxon>
        <taxon>Streptophyta</taxon>
        <taxon>Embryophyta</taxon>
        <taxon>Tracheophyta</taxon>
        <taxon>Spermatophyta</taxon>
        <taxon>Magnoliopsida</taxon>
        <taxon>eudicotyledons</taxon>
        <taxon>Gunneridae</taxon>
        <taxon>Pentapetalae</taxon>
        <taxon>asterids</taxon>
        <taxon>lamiids</taxon>
        <taxon>Solanales</taxon>
        <taxon>Solanaceae</taxon>
        <taxon>Solanoideae</taxon>
        <taxon>Solaneae</taxon>
        <taxon>Solanum</taxon>
        <taxon>Solanum subgen. Lycopersicon</taxon>
    </lineage>
</organism>
<dbReference type="Gramene" id="Solyc05g016727.1.1">
    <property type="protein sequence ID" value="Solyc05g016727.1.1"/>
    <property type="gene ID" value="Solyc05g016727.1"/>
</dbReference>
<dbReference type="GO" id="GO:0046983">
    <property type="term" value="F:protein dimerization activity"/>
    <property type="evidence" value="ECO:0007669"/>
    <property type="project" value="InterPro"/>
</dbReference>
<dbReference type="Pfam" id="PF05699">
    <property type="entry name" value="Dimer_Tnp_hAT"/>
    <property type="match status" value="1"/>
</dbReference>
<evidence type="ECO:0000313" key="3">
    <source>
        <dbReference type="EnsemblPlants" id="Solyc05g016727.1.1"/>
    </source>
</evidence>
<evidence type="ECO:0000313" key="4">
    <source>
        <dbReference type="Proteomes" id="UP000004994"/>
    </source>
</evidence>
<dbReference type="InParanoid" id="A0A3Q7GJ98"/>
<accession>A0A3Q7GJ98</accession>
<sequence>MELNISIVEPPSCKPRSDDTYEEGKLQDSILVWWKNRESQFSTLYKIVPDELAIQASLVGSEKEFSAT</sequence>
<feature type="domain" description="HAT C-terminal dimerisation" evidence="2">
    <location>
        <begin position="29"/>
        <end position="67"/>
    </location>
</feature>
<reference evidence="3" key="2">
    <citation type="submission" date="2019-01" db="UniProtKB">
        <authorList>
            <consortium name="EnsemblPlants"/>
        </authorList>
    </citation>
    <scope>IDENTIFICATION</scope>
    <source>
        <strain evidence="3">cv. Heinz 1706</strain>
    </source>
</reference>
<protein>
    <recommendedName>
        <fullName evidence="2">HAT C-terminal dimerisation domain-containing protein</fullName>
    </recommendedName>
</protein>